<evidence type="ECO:0000256" key="1">
    <source>
        <dbReference type="ARBA" id="ARBA00023015"/>
    </source>
</evidence>
<dbReference type="InterPro" id="IPR044799">
    <property type="entry name" value="SOG1-like"/>
</dbReference>
<evidence type="ECO:0000259" key="5">
    <source>
        <dbReference type="PROSITE" id="PS51005"/>
    </source>
</evidence>
<name>A0A9K3H1W4_HELAN</name>
<dbReference type="InterPro" id="IPR036093">
    <property type="entry name" value="NAC_dom_sf"/>
</dbReference>
<feature type="domain" description="NAC" evidence="5">
    <location>
        <begin position="1"/>
        <end position="129"/>
    </location>
</feature>
<dbReference type="EMBL" id="MNCJ02000330">
    <property type="protein sequence ID" value="KAF5763436.1"/>
    <property type="molecule type" value="Genomic_DNA"/>
</dbReference>
<keyword evidence="2" id="KW-0238">DNA-binding</keyword>
<dbReference type="AlphaFoldDB" id="A0A9K3H1W4"/>
<keyword evidence="3" id="KW-0804">Transcription</keyword>
<dbReference type="Pfam" id="PF02365">
    <property type="entry name" value="NAM"/>
    <property type="match status" value="1"/>
</dbReference>
<evidence type="ECO:0000256" key="3">
    <source>
        <dbReference type="ARBA" id="ARBA00023163"/>
    </source>
</evidence>
<evidence type="ECO:0000313" key="6">
    <source>
        <dbReference type="EMBL" id="KAF5763436.1"/>
    </source>
</evidence>
<sequence length="148" mass="16723">MSLFKRSMKMTESVTLILKVARAIKAYNTGTRKRRKIHGDDFGDFRWHKKGRTKPVVLDGVQQGCTKSMVLYVSPVKGGKAEKTNWVMHQYHLGTGEDKKESKVFYQQQPQSKSNGKDEEIVVVDFVAPVAKGDCAFLFFITVSASYV</sequence>
<keyword evidence="4" id="KW-0539">Nucleus</keyword>
<accession>A0A9K3H1W4</accession>
<dbReference type="Gramene" id="mRNA:HanXRQr2_Chr15g0680161">
    <property type="protein sequence ID" value="mRNA:HanXRQr2_Chr15g0680161"/>
    <property type="gene ID" value="HanXRQr2_Chr15g0680161"/>
</dbReference>
<dbReference type="PANTHER" id="PTHR31079:SF9">
    <property type="entry name" value="SUPPRESSOR OF GAMMA RESPONSE 1"/>
    <property type="match status" value="1"/>
</dbReference>
<evidence type="ECO:0000256" key="2">
    <source>
        <dbReference type="ARBA" id="ARBA00023125"/>
    </source>
</evidence>
<protein>
    <submittedName>
        <fullName evidence="6">Transcription factor NAM family</fullName>
    </submittedName>
</protein>
<organism evidence="6 7">
    <name type="scientific">Helianthus annuus</name>
    <name type="common">Common sunflower</name>
    <dbReference type="NCBI Taxonomy" id="4232"/>
    <lineage>
        <taxon>Eukaryota</taxon>
        <taxon>Viridiplantae</taxon>
        <taxon>Streptophyta</taxon>
        <taxon>Embryophyta</taxon>
        <taxon>Tracheophyta</taxon>
        <taxon>Spermatophyta</taxon>
        <taxon>Magnoliopsida</taxon>
        <taxon>eudicotyledons</taxon>
        <taxon>Gunneridae</taxon>
        <taxon>Pentapetalae</taxon>
        <taxon>asterids</taxon>
        <taxon>campanulids</taxon>
        <taxon>Asterales</taxon>
        <taxon>Asteraceae</taxon>
        <taxon>Asteroideae</taxon>
        <taxon>Heliantheae alliance</taxon>
        <taxon>Heliantheae</taxon>
        <taxon>Helianthus</taxon>
    </lineage>
</organism>
<dbReference type="Proteomes" id="UP000215914">
    <property type="component" value="Unassembled WGS sequence"/>
</dbReference>
<keyword evidence="7" id="KW-1185">Reference proteome</keyword>
<gene>
    <name evidence="6" type="ORF">HanXRQr2_Chr15g0680161</name>
</gene>
<dbReference type="GO" id="GO:0003700">
    <property type="term" value="F:DNA-binding transcription factor activity"/>
    <property type="evidence" value="ECO:0007669"/>
    <property type="project" value="InterPro"/>
</dbReference>
<dbReference type="SUPFAM" id="SSF101941">
    <property type="entry name" value="NAC domain"/>
    <property type="match status" value="1"/>
</dbReference>
<proteinExistence type="predicted"/>
<dbReference type="InterPro" id="IPR003441">
    <property type="entry name" value="NAC-dom"/>
</dbReference>
<reference evidence="6" key="2">
    <citation type="submission" date="2020-06" db="EMBL/GenBank/DDBJ databases">
        <title>Helianthus annuus Genome sequencing and assembly Release 2.</title>
        <authorList>
            <person name="Gouzy J."/>
            <person name="Langlade N."/>
            <person name="Munos S."/>
        </authorList>
    </citation>
    <scope>NUCLEOTIDE SEQUENCE</scope>
    <source>
        <tissue evidence="6">Leaves</tissue>
    </source>
</reference>
<dbReference type="GO" id="GO:0003677">
    <property type="term" value="F:DNA binding"/>
    <property type="evidence" value="ECO:0007669"/>
    <property type="project" value="UniProtKB-KW"/>
</dbReference>
<comment type="caution">
    <text evidence="6">The sequence shown here is derived from an EMBL/GenBank/DDBJ whole genome shotgun (WGS) entry which is preliminary data.</text>
</comment>
<dbReference type="PROSITE" id="PS51005">
    <property type="entry name" value="NAC"/>
    <property type="match status" value="1"/>
</dbReference>
<evidence type="ECO:0000256" key="4">
    <source>
        <dbReference type="ARBA" id="ARBA00023242"/>
    </source>
</evidence>
<dbReference type="PANTHER" id="PTHR31079">
    <property type="entry name" value="NAC DOMAIN-CONTAINING PROTEIN 73"/>
    <property type="match status" value="1"/>
</dbReference>
<evidence type="ECO:0000313" key="7">
    <source>
        <dbReference type="Proteomes" id="UP000215914"/>
    </source>
</evidence>
<keyword evidence="1" id="KW-0805">Transcription regulation</keyword>
<dbReference type="Gene3D" id="2.170.150.80">
    <property type="entry name" value="NAC domain"/>
    <property type="match status" value="1"/>
</dbReference>
<reference evidence="6" key="1">
    <citation type="journal article" date="2017" name="Nature">
        <title>The sunflower genome provides insights into oil metabolism, flowering and Asterid evolution.</title>
        <authorList>
            <person name="Badouin H."/>
            <person name="Gouzy J."/>
            <person name="Grassa C.J."/>
            <person name="Murat F."/>
            <person name="Staton S.E."/>
            <person name="Cottret L."/>
            <person name="Lelandais-Briere C."/>
            <person name="Owens G.L."/>
            <person name="Carrere S."/>
            <person name="Mayjonade B."/>
            <person name="Legrand L."/>
            <person name="Gill N."/>
            <person name="Kane N.C."/>
            <person name="Bowers J.E."/>
            <person name="Hubner S."/>
            <person name="Bellec A."/>
            <person name="Berard A."/>
            <person name="Berges H."/>
            <person name="Blanchet N."/>
            <person name="Boniface M.C."/>
            <person name="Brunel D."/>
            <person name="Catrice O."/>
            <person name="Chaidir N."/>
            <person name="Claudel C."/>
            <person name="Donnadieu C."/>
            <person name="Faraut T."/>
            <person name="Fievet G."/>
            <person name="Helmstetter N."/>
            <person name="King M."/>
            <person name="Knapp S.J."/>
            <person name="Lai Z."/>
            <person name="Le Paslier M.C."/>
            <person name="Lippi Y."/>
            <person name="Lorenzon L."/>
            <person name="Mandel J.R."/>
            <person name="Marage G."/>
            <person name="Marchand G."/>
            <person name="Marquand E."/>
            <person name="Bret-Mestries E."/>
            <person name="Morien E."/>
            <person name="Nambeesan S."/>
            <person name="Nguyen T."/>
            <person name="Pegot-Espagnet P."/>
            <person name="Pouilly N."/>
            <person name="Raftis F."/>
            <person name="Sallet E."/>
            <person name="Schiex T."/>
            <person name="Thomas J."/>
            <person name="Vandecasteele C."/>
            <person name="Vares D."/>
            <person name="Vear F."/>
            <person name="Vautrin S."/>
            <person name="Crespi M."/>
            <person name="Mangin B."/>
            <person name="Burke J.M."/>
            <person name="Salse J."/>
            <person name="Munos S."/>
            <person name="Vincourt P."/>
            <person name="Rieseberg L.H."/>
            <person name="Langlade N.B."/>
        </authorList>
    </citation>
    <scope>NUCLEOTIDE SEQUENCE</scope>
    <source>
        <tissue evidence="6">Leaves</tissue>
    </source>
</reference>